<feature type="region of interest" description="Disordered" evidence="1">
    <location>
        <begin position="1"/>
        <end position="122"/>
    </location>
</feature>
<proteinExistence type="predicted"/>
<dbReference type="EMBL" id="LHPG02000013">
    <property type="protein sequence ID" value="PRW44239.1"/>
    <property type="molecule type" value="Genomic_DNA"/>
</dbReference>
<protein>
    <submittedName>
        <fullName evidence="2">Phospholipid-transporting ATPase 9</fullName>
    </submittedName>
</protein>
<evidence type="ECO:0000313" key="3">
    <source>
        <dbReference type="Proteomes" id="UP000239899"/>
    </source>
</evidence>
<feature type="region of interest" description="Disordered" evidence="1">
    <location>
        <begin position="136"/>
        <end position="156"/>
    </location>
</feature>
<organism evidence="2 3">
    <name type="scientific">Chlorella sorokiniana</name>
    <name type="common">Freshwater green alga</name>
    <dbReference type="NCBI Taxonomy" id="3076"/>
    <lineage>
        <taxon>Eukaryota</taxon>
        <taxon>Viridiplantae</taxon>
        <taxon>Chlorophyta</taxon>
        <taxon>core chlorophytes</taxon>
        <taxon>Trebouxiophyceae</taxon>
        <taxon>Chlorellales</taxon>
        <taxon>Chlorellaceae</taxon>
        <taxon>Chlorella clade</taxon>
        <taxon>Chlorella</taxon>
    </lineage>
</organism>
<dbReference type="AlphaFoldDB" id="A0A2P6TJJ6"/>
<dbReference type="OrthoDB" id="512248at2759"/>
<reference evidence="2 3" key="1">
    <citation type="journal article" date="2018" name="Plant J.">
        <title>Genome sequences of Chlorella sorokiniana UTEX 1602 and Micractinium conductrix SAG 241.80: implications to maltose excretion by a green alga.</title>
        <authorList>
            <person name="Arriola M.B."/>
            <person name="Velmurugan N."/>
            <person name="Zhang Y."/>
            <person name="Plunkett M.H."/>
            <person name="Hondzo H."/>
            <person name="Barney B.M."/>
        </authorList>
    </citation>
    <scope>NUCLEOTIDE SEQUENCE [LARGE SCALE GENOMIC DNA]</scope>
    <source>
        <strain evidence="3">UTEX 1602</strain>
    </source>
</reference>
<name>A0A2P6TJJ6_CHLSO</name>
<sequence>MAANRDTQMDAAEVKEAMAHLHTPEAQEASERHLDAVSAAQGGRWLESSTVEHEGARGYGALHHHPQQGTPEVQAALAGRQSPEFREADEKLREARAAAQGGRWMDESNMPRDTPSQADQPAVKEALAHAALPEVQEEMERKRAARAAAQGGRWLD</sequence>
<comment type="caution">
    <text evidence="2">The sequence shown here is derived from an EMBL/GenBank/DDBJ whole genome shotgun (WGS) entry which is preliminary data.</text>
</comment>
<accession>A0A2P6TJJ6</accession>
<evidence type="ECO:0000256" key="1">
    <source>
        <dbReference type="SAM" id="MobiDB-lite"/>
    </source>
</evidence>
<feature type="compositionally biased region" description="Basic and acidic residues" evidence="1">
    <location>
        <begin position="12"/>
        <end position="35"/>
    </location>
</feature>
<keyword evidence="3" id="KW-1185">Reference proteome</keyword>
<dbReference type="Proteomes" id="UP000239899">
    <property type="component" value="Unassembled WGS sequence"/>
</dbReference>
<evidence type="ECO:0000313" key="2">
    <source>
        <dbReference type="EMBL" id="PRW44239.1"/>
    </source>
</evidence>
<feature type="compositionally biased region" description="Basic and acidic residues" evidence="1">
    <location>
        <begin position="83"/>
        <end position="96"/>
    </location>
</feature>
<gene>
    <name evidence="2" type="ORF">C2E21_6598</name>
</gene>